<dbReference type="PRINTS" id="PR00786">
    <property type="entry name" value="NEPRILYSIN"/>
</dbReference>
<name>A0A6C0K7Y4_9ZZZZ</name>
<dbReference type="GO" id="GO:0005886">
    <property type="term" value="C:plasma membrane"/>
    <property type="evidence" value="ECO:0007669"/>
    <property type="project" value="TreeGrafter"/>
</dbReference>
<evidence type="ECO:0000256" key="1">
    <source>
        <dbReference type="ARBA" id="ARBA00001947"/>
    </source>
</evidence>
<keyword evidence="5" id="KW-0378">Hydrolase</keyword>
<evidence type="ECO:0000313" key="10">
    <source>
        <dbReference type="EMBL" id="QHU12234.1"/>
    </source>
</evidence>
<keyword evidence="3" id="KW-0645">Protease</keyword>
<sequence length="649" mass="75440">MTSDAFKPGDGFYRYINHKWMEKAKIPDSRSEYGAFDEIKVENDKKIWSILESTKERAPSVAEIPKSHTDHLRFYKYIWTHRESDREEQFIKSITGQLLACCNGREMARMVGWFCVSMVSTFIDVDVEEEKRTPYYMRNTLSPGRLTLPVRYYNRISLHKTPIWLSYVSYVRTCSIELGLPYLYKAIEAETQLASIIGTPTNEDAFKEHKGEGLHTWLPDFLWEDFLNGAGLESHWKQHMWILNDPICLKRLMKWICNANVEMITAVLTLHMLNGTAKYLRPAISQASFNLFRRSIMGEKQPASEKTRFIDDTSDSLPEILCEEFTKIEFSKKKLNELTDMTRRIKEAAVETMRESNILAKRTTSQVVEKIHRMKVTIGSPSVGSPSVGSPSVGSPSENEVANAAYYPDSLLQTKFSIYKAKVRRRLKDVGKPVNRDIHYPCFVVNASYYEEKNHFIIPWGILQEPFYMEDRGLGWNYGGTGATIGHELTHAFDAEGSEYNAHGKFRRWWTRKDRAHFKNQTRKMVEFFNKFTHCGKHLDGEKTLSENWADFGGLLITLRALKKLLGEKGATEAEVKKEIREFFTSYAVSWRDRLRKRAMEYKMARSVHSLAEDRVDRIVPHFQEWVDVFDIKEGDSLFIPVKDRLKFF</sequence>
<evidence type="ECO:0000256" key="2">
    <source>
        <dbReference type="ARBA" id="ARBA00007357"/>
    </source>
</evidence>
<keyword evidence="6" id="KW-0862">Zinc</keyword>
<dbReference type="GO" id="GO:0046872">
    <property type="term" value="F:metal ion binding"/>
    <property type="evidence" value="ECO:0007669"/>
    <property type="project" value="UniProtKB-KW"/>
</dbReference>
<feature type="domain" description="Peptidase M13 C-terminal" evidence="8">
    <location>
        <begin position="446"/>
        <end position="640"/>
    </location>
</feature>
<evidence type="ECO:0008006" key="11">
    <source>
        <dbReference type="Google" id="ProtNLM"/>
    </source>
</evidence>
<feature type="domain" description="Peptidase M13 N-terminal" evidence="9">
    <location>
        <begin position="8"/>
        <end position="381"/>
    </location>
</feature>
<dbReference type="GO" id="GO:0016485">
    <property type="term" value="P:protein processing"/>
    <property type="evidence" value="ECO:0007669"/>
    <property type="project" value="TreeGrafter"/>
</dbReference>
<evidence type="ECO:0000256" key="6">
    <source>
        <dbReference type="ARBA" id="ARBA00022833"/>
    </source>
</evidence>
<dbReference type="EMBL" id="MN740798">
    <property type="protein sequence ID" value="QHU12234.1"/>
    <property type="molecule type" value="Genomic_DNA"/>
</dbReference>
<dbReference type="Gene3D" id="3.40.390.10">
    <property type="entry name" value="Collagenase (Catalytic Domain)"/>
    <property type="match status" value="1"/>
</dbReference>
<dbReference type="InterPro" id="IPR008753">
    <property type="entry name" value="Peptidase_M13_N"/>
</dbReference>
<evidence type="ECO:0000256" key="4">
    <source>
        <dbReference type="ARBA" id="ARBA00022723"/>
    </source>
</evidence>
<evidence type="ECO:0000259" key="9">
    <source>
        <dbReference type="Pfam" id="PF05649"/>
    </source>
</evidence>
<keyword evidence="7" id="KW-0482">Metalloprotease</keyword>
<dbReference type="InterPro" id="IPR024079">
    <property type="entry name" value="MetalloPept_cat_dom_sf"/>
</dbReference>
<dbReference type="InterPro" id="IPR018497">
    <property type="entry name" value="Peptidase_M13_C"/>
</dbReference>
<proteinExistence type="inferred from homology"/>
<evidence type="ECO:0000259" key="8">
    <source>
        <dbReference type="Pfam" id="PF01431"/>
    </source>
</evidence>
<dbReference type="PANTHER" id="PTHR11733:SF167">
    <property type="entry name" value="FI17812P1-RELATED"/>
    <property type="match status" value="1"/>
</dbReference>
<evidence type="ECO:0000256" key="3">
    <source>
        <dbReference type="ARBA" id="ARBA00022670"/>
    </source>
</evidence>
<keyword evidence="4" id="KW-0479">Metal-binding</keyword>
<reference evidence="10" key="1">
    <citation type="journal article" date="2020" name="Nature">
        <title>Giant virus diversity and host interactions through global metagenomics.</title>
        <authorList>
            <person name="Schulz F."/>
            <person name="Roux S."/>
            <person name="Paez-Espino D."/>
            <person name="Jungbluth S."/>
            <person name="Walsh D.A."/>
            <person name="Denef V.J."/>
            <person name="McMahon K.D."/>
            <person name="Konstantinidis K.T."/>
            <person name="Eloe-Fadrosh E.A."/>
            <person name="Kyrpides N.C."/>
            <person name="Woyke T."/>
        </authorList>
    </citation>
    <scope>NUCLEOTIDE SEQUENCE</scope>
    <source>
        <strain evidence="10">GVMAG-S-1101171-110</strain>
    </source>
</reference>
<dbReference type="InterPro" id="IPR000718">
    <property type="entry name" value="Peptidase_M13"/>
</dbReference>
<accession>A0A6C0K7Y4</accession>
<comment type="similarity">
    <text evidence="2">Belongs to the peptidase M13 family.</text>
</comment>
<dbReference type="Pfam" id="PF01431">
    <property type="entry name" value="Peptidase_M13"/>
    <property type="match status" value="1"/>
</dbReference>
<evidence type="ECO:0000256" key="7">
    <source>
        <dbReference type="ARBA" id="ARBA00023049"/>
    </source>
</evidence>
<dbReference type="CDD" id="cd08662">
    <property type="entry name" value="M13"/>
    <property type="match status" value="1"/>
</dbReference>
<organism evidence="10">
    <name type="scientific">viral metagenome</name>
    <dbReference type="NCBI Taxonomy" id="1070528"/>
    <lineage>
        <taxon>unclassified sequences</taxon>
        <taxon>metagenomes</taxon>
        <taxon>organismal metagenomes</taxon>
    </lineage>
</organism>
<protein>
    <recommendedName>
        <fullName evidence="11">Peptidase</fullName>
    </recommendedName>
</protein>
<evidence type="ECO:0000256" key="5">
    <source>
        <dbReference type="ARBA" id="ARBA00022801"/>
    </source>
</evidence>
<dbReference type="AlphaFoldDB" id="A0A6C0K7Y4"/>
<dbReference type="SUPFAM" id="SSF55486">
    <property type="entry name" value="Metalloproteases ('zincins'), catalytic domain"/>
    <property type="match status" value="1"/>
</dbReference>
<dbReference type="Pfam" id="PF05649">
    <property type="entry name" value="Peptidase_M13_N"/>
    <property type="match status" value="1"/>
</dbReference>
<dbReference type="PANTHER" id="PTHR11733">
    <property type="entry name" value="ZINC METALLOPROTEASE FAMILY M13 NEPRILYSIN-RELATED"/>
    <property type="match status" value="1"/>
</dbReference>
<comment type="cofactor">
    <cofactor evidence="1">
        <name>Zn(2+)</name>
        <dbReference type="ChEBI" id="CHEBI:29105"/>
    </cofactor>
</comment>
<dbReference type="GO" id="GO:0004222">
    <property type="term" value="F:metalloendopeptidase activity"/>
    <property type="evidence" value="ECO:0007669"/>
    <property type="project" value="InterPro"/>
</dbReference>
<dbReference type="PROSITE" id="PS51885">
    <property type="entry name" value="NEPRILYSIN"/>
    <property type="match status" value="1"/>
</dbReference>
<dbReference type="Gene3D" id="1.10.1380.10">
    <property type="entry name" value="Neutral endopeptidase , domain2"/>
    <property type="match status" value="1"/>
</dbReference>
<dbReference type="InterPro" id="IPR042089">
    <property type="entry name" value="Peptidase_M13_dom_2"/>
</dbReference>